<evidence type="ECO:0000313" key="10">
    <source>
        <dbReference type="EMBL" id="GAA1821529.1"/>
    </source>
</evidence>
<dbReference type="PANTHER" id="PTHR43133:SF65">
    <property type="entry name" value="ECF RNA POLYMERASE SIGMA FACTOR SIGG"/>
    <property type="match status" value="1"/>
</dbReference>
<evidence type="ECO:0000259" key="7">
    <source>
        <dbReference type="Pfam" id="PF04542"/>
    </source>
</evidence>
<organism evidence="10 11">
    <name type="scientific">Luedemannella flava</name>
    <dbReference type="NCBI Taxonomy" id="349316"/>
    <lineage>
        <taxon>Bacteria</taxon>
        <taxon>Bacillati</taxon>
        <taxon>Actinomycetota</taxon>
        <taxon>Actinomycetes</taxon>
        <taxon>Micromonosporales</taxon>
        <taxon>Micromonosporaceae</taxon>
        <taxon>Luedemannella</taxon>
    </lineage>
</organism>
<comment type="subunit">
    <text evidence="2">Interacts transiently with the RNA polymerase catalytic core formed by RpoA, RpoB, RpoC and RpoZ (2 alpha, 1 beta, 1 beta' and 1 omega subunit) to form the RNA polymerase holoenzyme that can initiate transcription.</text>
</comment>
<keyword evidence="3" id="KW-0805">Transcription regulation</keyword>
<dbReference type="InterPro" id="IPR014284">
    <property type="entry name" value="RNA_pol_sigma-70_dom"/>
</dbReference>
<sequence length="348" mass="38284">MSGTSAELLQRARAGDREAFTALVQPHRGELQVHCYRMLGSVQDAEDAVQDTLLSAWVGLSGFEGRSSIRTWLYRIATNQCLSALRSSARRPPTVAAERPGEVLWLQPYPDLMLDDLPDHVPGPDARYESREAVSLAFVTAVQLLPPNQRAVLLLRDVLGYRAAETADLLGLSEDAVTSALRRARATIDASRTRDLPPPAGGPQERELVDRFVAAFTAPDVDALITLMTDDVWLRMPPQPFEYHGTDAVRRFLTTIDAHRRSIARMVPTRANHQPGWGEYVHDPVTGSLHLTGILVAGLAGDRISALTHFETTLAPHFALPRTLRPSERGDPRPAVGTAVGDRDRYGR</sequence>
<dbReference type="EMBL" id="BAAALT010000182">
    <property type="protein sequence ID" value="GAA1821529.1"/>
    <property type="molecule type" value="Genomic_DNA"/>
</dbReference>
<dbReference type="InterPro" id="IPR039425">
    <property type="entry name" value="RNA_pol_sigma-70-like"/>
</dbReference>
<dbReference type="SUPFAM" id="SSF88659">
    <property type="entry name" value="Sigma3 and sigma4 domains of RNA polymerase sigma factors"/>
    <property type="match status" value="1"/>
</dbReference>
<evidence type="ECO:0000256" key="2">
    <source>
        <dbReference type="ARBA" id="ARBA00011344"/>
    </source>
</evidence>
<dbReference type="InterPro" id="IPR037401">
    <property type="entry name" value="SnoaL-like"/>
</dbReference>
<reference evidence="11" key="1">
    <citation type="journal article" date="2019" name="Int. J. Syst. Evol. Microbiol.">
        <title>The Global Catalogue of Microorganisms (GCM) 10K type strain sequencing project: providing services to taxonomists for standard genome sequencing and annotation.</title>
        <authorList>
            <consortium name="The Broad Institute Genomics Platform"/>
            <consortium name="The Broad Institute Genome Sequencing Center for Infectious Disease"/>
            <person name="Wu L."/>
            <person name="Ma J."/>
        </authorList>
    </citation>
    <scope>NUCLEOTIDE SEQUENCE [LARGE SCALE GENOMIC DNA]</scope>
    <source>
        <strain evidence="11">JCM 13250</strain>
    </source>
</reference>
<feature type="domain" description="SnoaL-like" evidence="9">
    <location>
        <begin position="209"/>
        <end position="257"/>
    </location>
</feature>
<dbReference type="Gene3D" id="1.10.10.10">
    <property type="entry name" value="Winged helix-like DNA-binding domain superfamily/Winged helix DNA-binding domain"/>
    <property type="match status" value="1"/>
</dbReference>
<keyword evidence="11" id="KW-1185">Reference proteome</keyword>
<dbReference type="InterPro" id="IPR013325">
    <property type="entry name" value="RNA_pol_sigma_r2"/>
</dbReference>
<evidence type="ECO:0000256" key="6">
    <source>
        <dbReference type="SAM" id="MobiDB-lite"/>
    </source>
</evidence>
<dbReference type="RefSeq" id="WP_344136379.1">
    <property type="nucleotide sequence ID" value="NZ_BAAALT010000182.1"/>
</dbReference>
<dbReference type="InterPro" id="IPR007627">
    <property type="entry name" value="RNA_pol_sigma70_r2"/>
</dbReference>
<comment type="similarity">
    <text evidence="1">Belongs to the sigma-70 factor family. ECF subfamily.</text>
</comment>
<evidence type="ECO:0000256" key="4">
    <source>
        <dbReference type="ARBA" id="ARBA00023082"/>
    </source>
</evidence>
<dbReference type="InterPro" id="IPR014305">
    <property type="entry name" value="RNA_pol_sigma-G_actinobac"/>
</dbReference>
<feature type="region of interest" description="Disordered" evidence="6">
    <location>
        <begin position="321"/>
        <end position="348"/>
    </location>
</feature>
<keyword evidence="5" id="KW-0804">Transcription</keyword>
<keyword evidence="4" id="KW-0731">Sigma factor</keyword>
<dbReference type="InterPro" id="IPR013324">
    <property type="entry name" value="RNA_pol_sigma_r3/r4-like"/>
</dbReference>
<evidence type="ECO:0000256" key="3">
    <source>
        <dbReference type="ARBA" id="ARBA00023015"/>
    </source>
</evidence>
<dbReference type="Pfam" id="PF08281">
    <property type="entry name" value="Sigma70_r4_2"/>
    <property type="match status" value="1"/>
</dbReference>
<dbReference type="Pfam" id="PF04542">
    <property type="entry name" value="Sigma70_r2"/>
    <property type="match status" value="1"/>
</dbReference>
<dbReference type="NCBIfam" id="TIGR02960">
    <property type="entry name" value="SigX5"/>
    <property type="match status" value="1"/>
</dbReference>
<gene>
    <name evidence="10" type="ORF">GCM10009682_47110</name>
</gene>
<evidence type="ECO:0000256" key="1">
    <source>
        <dbReference type="ARBA" id="ARBA00010641"/>
    </source>
</evidence>
<evidence type="ECO:0000313" key="11">
    <source>
        <dbReference type="Proteomes" id="UP001500218"/>
    </source>
</evidence>
<evidence type="ECO:0000256" key="5">
    <source>
        <dbReference type="ARBA" id="ARBA00023163"/>
    </source>
</evidence>
<protein>
    <submittedName>
        <fullName evidence="10">RNA polymerase subunit sigma-70</fullName>
    </submittedName>
</protein>
<dbReference type="SUPFAM" id="SSF54427">
    <property type="entry name" value="NTF2-like"/>
    <property type="match status" value="1"/>
</dbReference>
<dbReference type="Gene3D" id="3.10.450.50">
    <property type="match status" value="1"/>
</dbReference>
<dbReference type="SUPFAM" id="SSF88946">
    <property type="entry name" value="Sigma2 domain of RNA polymerase sigma factors"/>
    <property type="match status" value="1"/>
</dbReference>
<proteinExistence type="inferred from homology"/>
<dbReference type="InterPro" id="IPR036388">
    <property type="entry name" value="WH-like_DNA-bd_sf"/>
</dbReference>
<dbReference type="Pfam" id="PF12680">
    <property type="entry name" value="SnoaL_2"/>
    <property type="match status" value="1"/>
</dbReference>
<dbReference type="InterPro" id="IPR013249">
    <property type="entry name" value="RNA_pol_sigma70_r4_t2"/>
</dbReference>
<dbReference type="PANTHER" id="PTHR43133">
    <property type="entry name" value="RNA POLYMERASE ECF-TYPE SIGMA FACTO"/>
    <property type="match status" value="1"/>
</dbReference>
<comment type="caution">
    <text evidence="10">The sequence shown here is derived from an EMBL/GenBank/DDBJ whole genome shotgun (WGS) entry which is preliminary data.</text>
</comment>
<dbReference type="Proteomes" id="UP001500218">
    <property type="component" value="Unassembled WGS sequence"/>
</dbReference>
<feature type="domain" description="RNA polymerase sigma factor 70 region 4 type 2" evidence="8">
    <location>
        <begin position="137"/>
        <end position="187"/>
    </location>
</feature>
<name>A0ABP4YNE8_9ACTN</name>
<accession>A0ABP4YNE8</accession>
<dbReference type="Gene3D" id="1.10.1740.10">
    <property type="match status" value="1"/>
</dbReference>
<evidence type="ECO:0000259" key="9">
    <source>
        <dbReference type="Pfam" id="PF12680"/>
    </source>
</evidence>
<feature type="domain" description="RNA polymerase sigma-70 region 2" evidence="7">
    <location>
        <begin position="23"/>
        <end position="90"/>
    </location>
</feature>
<dbReference type="NCBIfam" id="NF006089">
    <property type="entry name" value="PRK08241.1"/>
    <property type="match status" value="1"/>
</dbReference>
<evidence type="ECO:0000259" key="8">
    <source>
        <dbReference type="Pfam" id="PF08281"/>
    </source>
</evidence>
<dbReference type="InterPro" id="IPR032710">
    <property type="entry name" value="NTF2-like_dom_sf"/>
</dbReference>
<dbReference type="NCBIfam" id="TIGR02937">
    <property type="entry name" value="sigma70-ECF"/>
    <property type="match status" value="1"/>
</dbReference>
<dbReference type="CDD" id="cd06171">
    <property type="entry name" value="Sigma70_r4"/>
    <property type="match status" value="1"/>
</dbReference>